<dbReference type="GO" id="GO:0031415">
    <property type="term" value="C:NatA complex"/>
    <property type="evidence" value="ECO:0007669"/>
    <property type="project" value="InterPro"/>
</dbReference>
<dbReference type="OrthoDB" id="25586at2759"/>
<reference evidence="5" key="1">
    <citation type="submission" date="2021-05" db="EMBL/GenBank/DDBJ databases">
        <title>A free-living protist that lacks canonical eukaryotic 1 DNA replication and segregation systems.</title>
        <authorList>
            <person name="Salas-Leiva D.E."/>
            <person name="Tromer E.C."/>
            <person name="Curtis B.A."/>
            <person name="Jerlstrom-Hultqvist J."/>
            <person name="Kolisko M."/>
            <person name="Yi Z."/>
            <person name="Salas-Leiva J.S."/>
            <person name="Gallot-Lavallee L."/>
            <person name="Kops G.J.P.L."/>
            <person name="Archibald J.M."/>
            <person name="Simpson A.G.B."/>
            <person name="Roger A.J."/>
        </authorList>
    </citation>
    <scope>NUCLEOTIDE SEQUENCE</scope>
    <source>
        <strain evidence="5">BICM</strain>
    </source>
</reference>
<dbReference type="PANTHER" id="PTHR23091">
    <property type="entry name" value="N-TERMINAL ACETYLTRANSFERASE"/>
    <property type="match status" value="1"/>
</dbReference>
<accession>A0A8J6C1H2</accession>
<dbReference type="SUPFAM" id="SSF55729">
    <property type="entry name" value="Acyl-CoA N-acyltransferases (Nat)"/>
    <property type="match status" value="1"/>
</dbReference>
<evidence type="ECO:0000256" key="2">
    <source>
        <dbReference type="ARBA" id="ARBA00023315"/>
    </source>
</evidence>
<evidence type="ECO:0000259" key="4">
    <source>
        <dbReference type="PROSITE" id="PS51186"/>
    </source>
</evidence>
<dbReference type="InterPro" id="IPR016181">
    <property type="entry name" value="Acyl_CoA_acyltransferase"/>
</dbReference>
<gene>
    <name evidence="5" type="ORF">J8273_0711</name>
</gene>
<proteinExistence type="inferred from homology"/>
<organism evidence="5 6">
    <name type="scientific">Carpediemonas membranifera</name>
    <dbReference type="NCBI Taxonomy" id="201153"/>
    <lineage>
        <taxon>Eukaryota</taxon>
        <taxon>Metamonada</taxon>
        <taxon>Carpediemonas-like organisms</taxon>
        <taxon>Carpediemonas</taxon>
    </lineage>
</organism>
<protein>
    <submittedName>
        <fullName evidence="5">Acetyltransferase (GNAT) family</fullName>
    </submittedName>
</protein>
<comment type="similarity">
    <text evidence="3">Belongs to the acetyltransferase family. ARD1 subfamily.</text>
</comment>
<name>A0A8J6C1H2_9EUKA</name>
<dbReference type="GO" id="GO:1990190">
    <property type="term" value="F:protein-N-terminal-glutamate acetyltransferase activity"/>
    <property type="evidence" value="ECO:0007669"/>
    <property type="project" value="TreeGrafter"/>
</dbReference>
<dbReference type="PANTHER" id="PTHR23091:SF4">
    <property type="entry name" value="N-TERMINAL AMINO-ACID N(ALPHA)-ACETYLTRANSFERASE NATA"/>
    <property type="match status" value="1"/>
</dbReference>
<dbReference type="PROSITE" id="PS51186">
    <property type="entry name" value="GNAT"/>
    <property type="match status" value="1"/>
</dbReference>
<evidence type="ECO:0000256" key="1">
    <source>
        <dbReference type="ARBA" id="ARBA00022679"/>
    </source>
</evidence>
<comment type="caution">
    <text evidence="5">The sequence shown here is derived from an EMBL/GenBank/DDBJ whole genome shotgun (WGS) entry which is preliminary data.</text>
</comment>
<dbReference type="InterPro" id="IPR000182">
    <property type="entry name" value="GNAT_dom"/>
</dbReference>
<dbReference type="InterPro" id="IPR045047">
    <property type="entry name" value="Ard1-like"/>
</dbReference>
<dbReference type="Gene3D" id="3.40.630.30">
    <property type="match status" value="1"/>
</dbReference>
<evidence type="ECO:0000256" key="3">
    <source>
        <dbReference type="ARBA" id="ARBA00025786"/>
    </source>
</evidence>
<dbReference type="CDD" id="cd04301">
    <property type="entry name" value="NAT_SF"/>
    <property type="match status" value="1"/>
</dbReference>
<sequence length="161" mass="18232">MVITIRRGTMSDYLGMQKSNLYCLPENYHMKFYIYHGTCWPELSWVAEDPQGRIVGYVLSKLEDEGPSTTPNAVTHGHITSVAVLRSCRGNGIATKLMTQATREMRGLGAKFCSLHVRESNKAARHLYTETMGFTVHNVEKKYYADGEDAYDCRLDLDKAE</sequence>
<keyword evidence="2" id="KW-0012">Acyltransferase</keyword>
<dbReference type="AlphaFoldDB" id="A0A8J6C1H2"/>
<dbReference type="GO" id="GO:1990189">
    <property type="term" value="F:protein N-terminal-serine acetyltransferase activity"/>
    <property type="evidence" value="ECO:0007669"/>
    <property type="project" value="TreeGrafter"/>
</dbReference>
<keyword evidence="1" id="KW-0808">Transferase</keyword>
<dbReference type="EMBL" id="JAHDYR010000001">
    <property type="protein sequence ID" value="KAG9397581.1"/>
    <property type="molecule type" value="Genomic_DNA"/>
</dbReference>
<evidence type="ECO:0000313" key="5">
    <source>
        <dbReference type="EMBL" id="KAG9397581.1"/>
    </source>
</evidence>
<keyword evidence="6" id="KW-1185">Reference proteome</keyword>
<dbReference type="Pfam" id="PF00583">
    <property type="entry name" value="Acetyltransf_1"/>
    <property type="match status" value="1"/>
</dbReference>
<feature type="domain" description="N-acetyltransferase" evidence="4">
    <location>
        <begin position="3"/>
        <end position="158"/>
    </location>
</feature>
<evidence type="ECO:0000313" key="6">
    <source>
        <dbReference type="Proteomes" id="UP000717585"/>
    </source>
</evidence>
<dbReference type="Proteomes" id="UP000717585">
    <property type="component" value="Unassembled WGS sequence"/>
</dbReference>